<dbReference type="OrthoDB" id="1162833at2"/>
<feature type="transmembrane region" description="Helical" evidence="1">
    <location>
        <begin position="65"/>
        <end position="85"/>
    </location>
</feature>
<dbReference type="STRING" id="1123380.SAMN02745199_0357"/>
<name>A0A1M5R5R8_9BACT</name>
<feature type="transmembrane region" description="Helical" evidence="1">
    <location>
        <begin position="119"/>
        <end position="139"/>
    </location>
</feature>
<keyword evidence="1" id="KW-0812">Transmembrane</keyword>
<organism evidence="2 3">
    <name type="scientific">Thermosipho atlanticus DSM 15807</name>
    <dbReference type="NCBI Taxonomy" id="1123380"/>
    <lineage>
        <taxon>Bacteria</taxon>
        <taxon>Thermotogati</taxon>
        <taxon>Thermotogota</taxon>
        <taxon>Thermotogae</taxon>
        <taxon>Thermotogales</taxon>
        <taxon>Fervidobacteriaceae</taxon>
        <taxon>Thermosipho</taxon>
    </lineage>
</organism>
<evidence type="ECO:0000313" key="2">
    <source>
        <dbReference type="EMBL" id="SHH21734.1"/>
    </source>
</evidence>
<dbReference type="AlphaFoldDB" id="A0A1M5R5R8"/>
<reference evidence="3" key="1">
    <citation type="submission" date="2016-11" db="EMBL/GenBank/DDBJ databases">
        <authorList>
            <person name="Varghese N."/>
            <person name="Submissions S."/>
        </authorList>
    </citation>
    <scope>NUCLEOTIDE SEQUENCE [LARGE SCALE GENOMIC DNA]</scope>
    <source>
        <strain evidence="3">DSM 15807</strain>
    </source>
</reference>
<keyword evidence="1" id="KW-0472">Membrane</keyword>
<keyword evidence="3" id="KW-1185">Reference proteome</keyword>
<accession>A0A1M5R5R8</accession>
<sequence length="145" mass="16735">MFFTISSNISLEFVFSHKLEKVGYIISKVKFAKLDWLENILRAIVFIVPVFMNFDVSALNLTKYIILYVIGVTIYFISWLMVIYFSNSYWSKSALGLLAPAYTSIAWLIAIGMLGNLKIYNYLAVLFVIVHTFSTYFKLKIAKLK</sequence>
<protein>
    <submittedName>
        <fullName evidence="2">Uncharacterized protein</fullName>
    </submittedName>
</protein>
<gene>
    <name evidence="2" type="ORF">SAMN02745199_0357</name>
</gene>
<dbReference type="Proteomes" id="UP000242592">
    <property type="component" value="Unassembled WGS sequence"/>
</dbReference>
<evidence type="ECO:0000256" key="1">
    <source>
        <dbReference type="SAM" id="Phobius"/>
    </source>
</evidence>
<evidence type="ECO:0000313" key="3">
    <source>
        <dbReference type="Proteomes" id="UP000242592"/>
    </source>
</evidence>
<keyword evidence="1" id="KW-1133">Transmembrane helix</keyword>
<dbReference type="EMBL" id="FQXN01000001">
    <property type="protein sequence ID" value="SHH21734.1"/>
    <property type="molecule type" value="Genomic_DNA"/>
</dbReference>
<feature type="transmembrane region" description="Helical" evidence="1">
    <location>
        <begin position="94"/>
        <end position="113"/>
    </location>
</feature>
<proteinExistence type="predicted"/>
<dbReference type="RefSeq" id="WP_073071485.1">
    <property type="nucleotide sequence ID" value="NZ_FQXN01000001.1"/>
</dbReference>
<feature type="transmembrane region" description="Helical" evidence="1">
    <location>
        <begin position="40"/>
        <end position="59"/>
    </location>
</feature>